<evidence type="ECO:0000313" key="3">
    <source>
        <dbReference type="Proteomes" id="UP000245884"/>
    </source>
</evidence>
<keyword evidence="3" id="KW-1185">Reference proteome</keyword>
<dbReference type="GeneID" id="37025664"/>
<accession>A0A316UZ71</accession>
<organism evidence="2 3">
    <name type="scientific">Jaminaea rosea</name>
    <dbReference type="NCBI Taxonomy" id="1569628"/>
    <lineage>
        <taxon>Eukaryota</taxon>
        <taxon>Fungi</taxon>
        <taxon>Dikarya</taxon>
        <taxon>Basidiomycota</taxon>
        <taxon>Ustilaginomycotina</taxon>
        <taxon>Exobasidiomycetes</taxon>
        <taxon>Microstromatales</taxon>
        <taxon>Microstromatales incertae sedis</taxon>
        <taxon>Jaminaea</taxon>
    </lineage>
</organism>
<sequence length="177" mass="19085">MQSCSAGATTRPTQEDEDDEMLSTETRGRPLLLVAEFPGVASSVHDAFAQLSVGIPWLTNRSTPHRPHRSPTMCPHPLPYSLIITVALDAQCAEKGKSSKISSGSARCVCVWHAAMRDTRALAGSRAGTSLCAAMCYSSSSCRRVSGGVRERRHHAREIESRVGSPRLRISQQQPGG</sequence>
<dbReference type="EMBL" id="KZ819662">
    <property type="protein sequence ID" value="PWN30607.1"/>
    <property type="molecule type" value="Genomic_DNA"/>
</dbReference>
<name>A0A316UZ71_9BASI</name>
<protein>
    <submittedName>
        <fullName evidence="2">Uncharacterized protein</fullName>
    </submittedName>
</protein>
<dbReference type="RefSeq" id="XP_025365219.1">
    <property type="nucleotide sequence ID" value="XM_025503841.1"/>
</dbReference>
<gene>
    <name evidence="2" type="ORF">BDZ90DRAFT_18797</name>
</gene>
<reference evidence="2 3" key="1">
    <citation type="journal article" date="2018" name="Mol. Biol. Evol.">
        <title>Broad Genomic Sampling Reveals a Smut Pathogenic Ancestry of the Fungal Clade Ustilaginomycotina.</title>
        <authorList>
            <person name="Kijpornyongpan T."/>
            <person name="Mondo S.J."/>
            <person name="Barry K."/>
            <person name="Sandor L."/>
            <person name="Lee J."/>
            <person name="Lipzen A."/>
            <person name="Pangilinan J."/>
            <person name="LaButti K."/>
            <person name="Hainaut M."/>
            <person name="Henrissat B."/>
            <person name="Grigoriev I.V."/>
            <person name="Spatafora J.W."/>
            <person name="Aime M.C."/>
        </authorList>
    </citation>
    <scope>NUCLEOTIDE SEQUENCE [LARGE SCALE GENOMIC DNA]</scope>
    <source>
        <strain evidence="2 3">MCA 5214</strain>
    </source>
</reference>
<feature type="region of interest" description="Disordered" evidence="1">
    <location>
        <begin position="1"/>
        <end position="23"/>
    </location>
</feature>
<dbReference type="Proteomes" id="UP000245884">
    <property type="component" value="Unassembled WGS sequence"/>
</dbReference>
<evidence type="ECO:0000256" key="1">
    <source>
        <dbReference type="SAM" id="MobiDB-lite"/>
    </source>
</evidence>
<proteinExistence type="predicted"/>
<evidence type="ECO:0000313" key="2">
    <source>
        <dbReference type="EMBL" id="PWN30607.1"/>
    </source>
</evidence>
<feature type="compositionally biased region" description="Polar residues" evidence="1">
    <location>
        <begin position="1"/>
        <end position="12"/>
    </location>
</feature>
<dbReference type="AlphaFoldDB" id="A0A316UZ71"/>